<accession>A0A0F9I572</accession>
<proteinExistence type="predicted"/>
<organism evidence="1">
    <name type="scientific">marine sediment metagenome</name>
    <dbReference type="NCBI Taxonomy" id="412755"/>
    <lineage>
        <taxon>unclassified sequences</taxon>
        <taxon>metagenomes</taxon>
        <taxon>ecological metagenomes</taxon>
    </lineage>
</organism>
<gene>
    <name evidence="1" type="ORF">LCGC14_1622000</name>
</gene>
<dbReference type="EMBL" id="LAZR01013264">
    <property type="protein sequence ID" value="KKM22761.1"/>
    <property type="molecule type" value="Genomic_DNA"/>
</dbReference>
<evidence type="ECO:0000313" key="1">
    <source>
        <dbReference type="EMBL" id="KKM22761.1"/>
    </source>
</evidence>
<reference evidence="1" key="1">
    <citation type="journal article" date="2015" name="Nature">
        <title>Complex archaea that bridge the gap between prokaryotes and eukaryotes.</title>
        <authorList>
            <person name="Spang A."/>
            <person name="Saw J.H."/>
            <person name="Jorgensen S.L."/>
            <person name="Zaremba-Niedzwiedzka K."/>
            <person name="Martijn J."/>
            <person name="Lind A.E."/>
            <person name="van Eijk R."/>
            <person name="Schleper C."/>
            <person name="Guy L."/>
            <person name="Ettema T.J."/>
        </authorList>
    </citation>
    <scope>NUCLEOTIDE SEQUENCE</scope>
</reference>
<dbReference type="AlphaFoldDB" id="A0A0F9I572"/>
<comment type="caution">
    <text evidence="1">The sequence shown here is derived from an EMBL/GenBank/DDBJ whole genome shotgun (WGS) entry which is preliminary data.</text>
</comment>
<protein>
    <submittedName>
        <fullName evidence="1">Uncharacterized protein</fullName>
    </submittedName>
</protein>
<name>A0A0F9I572_9ZZZZ</name>
<sequence length="57" mass="6379">MTPEQKEKLVARLLEIWPMTREEAEAFADGTARGLQDRADGKRIPLSQVIKDLGLDA</sequence>